<dbReference type="InterPro" id="IPR001650">
    <property type="entry name" value="Helicase_C-like"/>
</dbReference>
<comment type="similarity">
    <text evidence="8 12">Belongs to the DEAD box helicase family.</text>
</comment>
<dbReference type="PANTHER" id="PTHR47959">
    <property type="entry name" value="ATP-DEPENDENT RNA HELICASE RHLE-RELATED"/>
    <property type="match status" value="1"/>
</dbReference>
<dbReference type="InterPro" id="IPR011545">
    <property type="entry name" value="DEAD/DEAH_box_helicase_dom"/>
</dbReference>
<evidence type="ECO:0000256" key="2">
    <source>
        <dbReference type="ARBA" id="ARBA00022490"/>
    </source>
</evidence>
<evidence type="ECO:0000256" key="11">
    <source>
        <dbReference type="PROSITE-ProRule" id="PRU00552"/>
    </source>
</evidence>
<evidence type="ECO:0000259" key="15">
    <source>
        <dbReference type="PROSITE" id="PS51194"/>
    </source>
</evidence>
<evidence type="ECO:0000313" key="17">
    <source>
        <dbReference type="EMBL" id="VYT07173.1"/>
    </source>
</evidence>
<dbReference type="InterPro" id="IPR014001">
    <property type="entry name" value="Helicase_ATP-bd"/>
</dbReference>
<dbReference type="Gene3D" id="3.40.50.300">
    <property type="entry name" value="P-loop containing nucleotide triphosphate hydrolases"/>
    <property type="match status" value="2"/>
</dbReference>
<keyword evidence="2" id="KW-0963">Cytoplasm</keyword>
<dbReference type="Pfam" id="PF25399">
    <property type="entry name" value="DeaD_dimer"/>
    <property type="match status" value="1"/>
</dbReference>
<feature type="compositionally biased region" description="Basic and acidic residues" evidence="13">
    <location>
        <begin position="545"/>
        <end position="570"/>
    </location>
</feature>
<dbReference type="Pfam" id="PF00270">
    <property type="entry name" value="DEAD"/>
    <property type="match status" value="1"/>
</dbReference>
<feature type="domain" description="Helicase C-terminal" evidence="15">
    <location>
        <begin position="232"/>
        <end position="380"/>
    </location>
</feature>
<evidence type="ECO:0000256" key="3">
    <source>
        <dbReference type="ARBA" id="ARBA00022741"/>
    </source>
</evidence>
<evidence type="ECO:0000256" key="6">
    <source>
        <dbReference type="ARBA" id="ARBA00022840"/>
    </source>
</evidence>
<evidence type="ECO:0000256" key="1">
    <source>
        <dbReference type="ARBA" id="ARBA00012552"/>
    </source>
</evidence>
<dbReference type="CDD" id="cd12252">
    <property type="entry name" value="RRM_DbpA"/>
    <property type="match status" value="1"/>
</dbReference>
<reference evidence="17" key="1">
    <citation type="submission" date="2019-11" db="EMBL/GenBank/DDBJ databases">
        <authorList>
            <person name="Feng L."/>
        </authorList>
    </citation>
    <scope>NUCLEOTIDE SEQUENCE</scope>
    <source>
        <strain evidence="17">AundefinedLFYP135</strain>
    </source>
</reference>
<evidence type="ECO:0000256" key="12">
    <source>
        <dbReference type="RuleBase" id="RU000492"/>
    </source>
</evidence>
<feature type="region of interest" description="Disordered" evidence="13">
    <location>
        <begin position="531"/>
        <end position="570"/>
    </location>
</feature>
<dbReference type="Pfam" id="PF00271">
    <property type="entry name" value="Helicase_C"/>
    <property type="match status" value="1"/>
</dbReference>
<dbReference type="EMBL" id="CACRSL010000003">
    <property type="protein sequence ID" value="VYT07173.1"/>
    <property type="molecule type" value="Genomic_DNA"/>
</dbReference>
<dbReference type="AlphaFoldDB" id="A0A6N2TRC0"/>
<dbReference type="InterPro" id="IPR044742">
    <property type="entry name" value="DEAD/DEAH_RhlB"/>
</dbReference>
<name>A0A6N2TRC0_9FIRM</name>
<dbReference type="CDD" id="cd18787">
    <property type="entry name" value="SF2_C_DEAD"/>
    <property type="match status" value="1"/>
</dbReference>
<dbReference type="GO" id="GO:0016787">
    <property type="term" value="F:hydrolase activity"/>
    <property type="evidence" value="ECO:0007669"/>
    <property type="project" value="UniProtKB-KW"/>
</dbReference>
<keyword evidence="3 12" id="KW-0547">Nucleotide-binding</keyword>
<accession>A0A6N2TRC0</accession>
<dbReference type="InterPro" id="IPR057325">
    <property type="entry name" value="DeaD_dimer"/>
</dbReference>
<organism evidence="17">
    <name type="scientific">uncultured Anaerotruncus sp</name>
    <dbReference type="NCBI Taxonomy" id="905011"/>
    <lineage>
        <taxon>Bacteria</taxon>
        <taxon>Bacillati</taxon>
        <taxon>Bacillota</taxon>
        <taxon>Clostridia</taxon>
        <taxon>Eubacteriales</taxon>
        <taxon>Oscillospiraceae</taxon>
        <taxon>Anaerotruncus</taxon>
        <taxon>environmental samples</taxon>
    </lineage>
</organism>
<dbReference type="GO" id="GO:0003724">
    <property type="term" value="F:RNA helicase activity"/>
    <property type="evidence" value="ECO:0007669"/>
    <property type="project" value="UniProtKB-EC"/>
</dbReference>
<dbReference type="Pfam" id="PF03880">
    <property type="entry name" value="DbpA"/>
    <property type="match status" value="1"/>
</dbReference>
<evidence type="ECO:0000256" key="4">
    <source>
        <dbReference type="ARBA" id="ARBA00022801"/>
    </source>
</evidence>
<protein>
    <recommendedName>
        <fullName evidence="10">ATP-dependent RNA helicase CshA</fullName>
        <ecNumber evidence="1">3.6.4.13</ecNumber>
    </recommendedName>
</protein>
<feature type="domain" description="DEAD-box RNA helicase Q" evidence="16">
    <location>
        <begin position="4"/>
        <end position="32"/>
    </location>
</feature>
<dbReference type="CDD" id="cd00268">
    <property type="entry name" value="DEADc"/>
    <property type="match status" value="1"/>
</dbReference>
<gene>
    <name evidence="17" type="primary">cshA</name>
    <name evidence="17" type="ORF">AULFYP135_01523</name>
</gene>
<dbReference type="PROSITE" id="PS51194">
    <property type="entry name" value="HELICASE_CTER"/>
    <property type="match status" value="1"/>
</dbReference>
<dbReference type="PROSITE" id="PS51195">
    <property type="entry name" value="Q_MOTIF"/>
    <property type="match status" value="1"/>
</dbReference>
<dbReference type="InterPro" id="IPR014014">
    <property type="entry name" value="RNA_helicase_DEAD_Q_motif"/>
</dbReference>
<dbReference type="InterPro" id="IPR050079">
    <property type="entry name" value="DEAD_box_RNA_helicase"/>
</dbReference>
<evidence type="ECO:0000259" key="14">
    <source>
        <dbReference type="PROSITE" id="PS51192"/>
    </source>
</evidence>
<comment type="catalytic activity">
    <reaction evidence="9">
        <text>ATP + H2O = ADP + phosphate + H(+)</text>
        <dbReference type="Rhea" id="RHEA:13065"/>
        <dbReference type="ChEBI" id="CHEBI:15377"/>
        <dbReference type="ChEBI" id="CHEBI:15378"/>
        <dbReference type="ChEBI" id="CHEBI:30616"/>
        <dbReference type="ChEBI" id="CHEBI:43474"/>
        <dbReference type="ChEBI" id="CHEBI:456216"/>
        <dbReference type="EC" id="3.6.4.13"/>
    </reaction>
</comment>
<feature type="short sequence motif" description="Q motif" evidence="11">
    <location>
        <begin position="4"/>
        <end position="32"/>
    </location>
</feature>
<dbReference type="GO" id="GO:0005524">
    <property type="term" value="F:ATP binding"/>
    <property type="evidence" value="ECO:0007669"/>
    <property type="project" value="UniProtKB-KW"/>
</dbReference>
<dbReference type="FunFam" id="3.40.50.300:FF:000108">
    <property type="entry name" value="ATP-dependent RNA helicase RhlE"/>
    <property type="match status" value="1"/>
</dbReference>
<dbReference type="SMART" id="SM00487">
    <property type="entry name" value="DEXDc"/>
    <property type="match status" value="1"/>
</dbReference>
<feature type="domain" description="Helicase ATP-binding" evidence="14">
    <location>
        <begin position="35"/>
        <end position="206"/>
    </location>
</feature>
<dbReference type="PANTHER" id="PTHR47959:SF13">
    <property type="entry name" value="ATP-DEPENDENT RNA HELICASE RHLE"/>
    <property type="match status" value="1"/>
</dbReference>
<keyword evidence="5 12" id="KW-0347">Helicase</keyword>
<dbReference type="InterPro" id="IPR012677">
    <property type="entry name" value="Nucleotide-bd_a/b_plait_sf"/>
</dbReference>
<evidence type="ECO:0000259" key="16">
    <source>
        <dbReference type="PROSITE" id="PS51195"/>
    </source>
</evidence>
<evidence type="ECO:0000256" key="8">
    <source>
        <dbReference type="ARBA" id="ARBA00038437"/>
    </source>
</evidence>
<evidence type="ECO:0000256" key="9">
    <source>
        <dbReference type="ARBA" id="ARBA00047984"/>
    </source>
</evidence>
<dbReference type="PROSITE" id="PS00039">
    <property type="entry name" value="DEAD_ATP_HELICASE"/>
    <property type="match status" value="1"/>
</dbReference>
<keyword evidence="6 12" id="KW-0067">ATP-binding</keyword>
<keyword evidence="7" id="KW-0346">Stress response</keyword>
<proteinExistence type="inferred from homology"/>
<dbReference type="InterPro" id="IPR000629">
    <property type="entry name" value="RNA-helicase_DEAD-box_CS"/>
</dbReference>
<dbReference type="GO" id="GO:0003723">
    <property type="term" value="F:RNA binding"/>
    <property type="evidence" value="ECO:0007669"/>
    <property type="project" value="UniProtKB-ARBA"/>
</dbReference>
<keyword evidence="4 12" id="KW-0378">Hydrolase</keyword>
<dbReference type="PROSITE" id="PS51192">
    <property type="entry name" value="HELICASE_ATP_BIND_1"/>
    <property type="match status" value="1"/>
</dbReference>
<dbReference type="SMART" id="SM00490">
    <property type="entry name" value="HELICc"/>
    <property type="match status" value="1"/>
</dbReference>
<evidence type="ECO:0000256" key="5">
    <source>
        <dbReference type="ARBA" id="ARBA00022806"/>
    </source>
</evidence>
<dbReference type="EC" id="3.6.4.13" evidence="1"/>
<dbReference type="Gene3D" id="3.30.70.330">
    <property type="match status" value="1"/>
</dbReference>
<evidence type="ECO:0000256" key="13">
    <source>
        <dbReference type="SAM" id="MobiDB-lite"/>
    </source>
</evidence>
<dbReference type="GO" id="GO:0005829">
    <property type="term" value="C:cytosol"/>
    <property type="evidence" value="ECO:0007669"/>
    <property type="project" value="TreeGrafter"/>
</dbReference>
<dbReference type="SUPFAM" id="SSF52540">
    <property type="entry name" value="P-loop containing nucleoside triphosphate hydrolases"/>
    <property type="match status" value="1"/>
</dbReference>
<evidence type="ECO:0000256" key="7">
    <source>
        <dbReference type="ARBA" id="ARBA00023016"/>
    </source>
</evidence>
<evidence type="ECO:0000256" key="10">
    <source>
        <dbReference type="ARBA" id="ARBA00067932"/>
    </source>
</evidence>
<sequence>MTESQFSSLGISDEIVRAITEMGFEAPTEIQEKSIPLVLAGRDVIGRSHTGTGKTAAFGIPAVERIDPEEEHVQVLVLSPTRELAMQSCQEIRKFSKYKPGIKAVPVYGGQPIEKQLFLLKKGANIVIGTPGRVMDHMRRRTLKLDHLKMIILDEADEMLNMGFREDIETILKDIPQERQTVLFSATMPPAILAITREFQTDPEMVEIRKDTRTIDTVEQTAYNVPQGRKMDALRLLLEFHQPALSIIFCNTKSMVEQLGEYLNNAGIGCEVLHGDMKQSARTQVMDRFKSRRVSILIATDVAARGIDVDDVDAVFNFDIPQNAEYYIHRIGRTGRAGKNGRAFTIFSGHKQMYELFDIQKVTGAKIPVMKVPTPESILESRSTQFLSRIKEVMDTADLSSYLEQAEALCASGYTPEQVAAAALSMVLEKERPDIEAVNDIVVSDRPRRDSSFMARLHLSAGRQQGMAPNYIVGAMVERTNLEGHQIGKIEIHDTYTTVEVPQDSRDEAIQSLNGCKINGRKVAVRLYEDRGPRRPYGDRGGFSGEKRYDRLPRKSSRDGGWKKKYSSED</sequence>
<dbReference type="InterPro" id="IPR005580">
    <property type="entry name" value="DbpA/CsdA_RNA-bd_dom"/>
</dbReference>
<dbReference type="InterPro" id="IPR027417">
    <property type="entry name" value="P-loop_NTPase"/>
</dbReference>